<gene>
    <name evidence="3" type="ORF">B1455F06.17</name>
    <name evidence="2" type="ORF">P0592G05.1</name>
</gene>
<feature type="region of interest" description="Disordered" evidence="1">
    <location>
        <begin position="121"/>
        <end position="142"/>
    </location>
</feature>
<accession>Q8RYH4</accession>
<dbReference type="AlphaFoldDB" id="Q8RYH4"/>
<proteinExistence type="predicted"/>
<organism evidence="2">
    <name type="scientific">Oryza sativa subsp. japonica</name>
    <name type="common">Rice</name>
    <dbReference type="NCBI Taxonomy" id="39947"/>
    <lineage>
        <taxon>Eukaryota</taxon>
        <taxon>Viridiplantae</taxon>
        <taxon>Streptophyta</taxon>
        <taxon>Embryophyta</taxon>
        <taxon>Tracheophyta</taxon>
        <taxon>Spermatophyta</taxon>
        <taxon>Magnoliopsida</taxon>
        <taxon>Liliopsida</taxon>
        <taxon>Poales</taxon>
        <taxon>Poaceae</taxon>
        <taxon>BOP clade</taxon>
        <taxon>Oryzoideae</taxon>
        <taxon>Oryzeae</taxon>
        <taxon>Oryzinae</taxon>
        <taxon>Oryza</taxon>
        <taxon>Oryza sativa</taxon>
    </lineage>
</organism>
<evidence type="ECO:0000256" key="1">
    <source>
        <dbReference type="SAM" id="MobiDB-lite"/>
    </source>
</evidence>
<dbReference type="Proteomes" id="UP000817658">
    <property type="component" value="Chromosome 1"/>
</dbReference>
<evidence type="ECO:0000313" key="3">
    <source>
        <dbReference type="EMBL" id="BAD88319.1"/>
    </source>
</evidence>
<evidence type="ECO:0000313" key="4">
    <source>
        <dbReference type="Proteomes" id="UP000000763"/>
    </source>
</evidence>
<reference evidence="2" key="1">
    <citation type="journal article" date="2002" name="Nature">
        <title>The genome sequence and structure of rice chromosome 1.</title>
        <authorList>
            <person name="Sasaki T."/>
            <person name="Matsumoto T."/>
            <person name="Yamamoto K."/>
            <person name="Sakata K."/>
            <person name="Baba T."/>
            <person name="Katayose Y."/>
            <person name="Wu J."/>
            <person name="Niimura Y."/>
            <person name="Cheng Z."/>
            <person name="Nagamura Y."/>
            <person name="Antonio B.A."/>
            <person name="Kanamori H."/>
            <person name="Hosokawa S."/>
            <person name="Masukawa M."/>
            <person name="Arikawa K."/>
            <person name="Chiden Y."/>
            <person name="Hayashi M."/>
            <person name="Okamoto M."/>
            <person name="Ando T."/>
            <person name="Aoki H."/>
            <person name="Arita K."/>
            <person name="Hamada M."/>
            <person name="Harada C."/>
            <person name="Hijishita S."/>
            <person name="Honda M."/>
            <person name="Ichikawa Y."/>
            <person name="Idonuma A."/>
            <person name="Iijima M."/>
            <person name="Ikeda M."/>
            <person name="Ikeno M."/>
            <person name="Itoh S."/>
            <person name="Itoh T."/>
            <person name="Itoh Y."/>
            <person name="Itoh Y."/>
            <person name="Iwabuchi A."/>
            <person name="Kamiya K."/>
            <person name="Karasawa W."/>
            <person name="Katagiri S."/>
            <person name="Kikuta A."/>
            <person name="Kobayashi N."/>
            <person name="Kono I."/>
            <person name="Machita K."/>
            <person name="Maehara T."/>
            <person name="Mizuno H."/>
            <person name="Mizubayashi T."/>
            <person name="Mukai Y."/>
            <person name="Nagasaki H."/>
            <person name="Nakashima M."/>
            <person name="Nakama Y."/>
            <person name="Nakamichi Y."/>
            <person name="Nakamura M."/>
            <person name="Namiki N."/>
            <person name="Negishi M."/>
            <person name="Ohta I."/>
            <person name="Ono N."/>
            <person name="Saji S."/>
            <person name="Sakai K."/>
            <person name="Shibata M."/>
            <person name="Shimokawa T."/>
            <person name="Shomura A."/>
            <person name="Song J."/>
            <person name="Takazaki Y."/>
            <person name="Terasawa K."/>
            <person name="Tsuji K."/>
            <person name="Waki K."/>
            <person name="Yamagata H."/>
            <person name="Yamane H."/>
            <person name="Yoshiki S."/>
            <person name="Yoshihara R."/>
            <person name="Yukawa K."/>
            <person name="Zhong H."/>
            <person name="Iwama H."/>
            <person name="Endo T."/>
            <person name="Ito H."/>
            <person name="Hahn J.H."/>
            <person name="Kim H.I."/>
            <person name="Eun M.Y."/>
            <person name="Yano M."/>
            <person name="Jiang J."/>
            <person name="Gojobori T."/>
        </authorList>
    </citation>
    <scope>NUCLEOTIDE SEQUENCE</scope>
</reference>
<evidence type="ECO:0000313" key="2">
    <source>
        <dbReference type="EMBL" id="BAB90817.1"/>
    </source>
</evidence>
<name>Q8RYH4_ORYSJ</name>
<dbReference type="EMBL" id="AP006167">
    <property type="protein sequence ID" value="BAD88319.1"/>
    <property type="molecule type" value="Genomic_DNA"/>
</dbReference>
<dbReference type="Proteomes" id="UP000000763">
    <property type="component" value="Chromosome 1"/>
</dbReference>
<sequence length="142" mass="15464">MDELPTICIFVGFFVEGGRGNAAAGWAAWSSNVSTGGGRVSASGVMRQHVVGRGQVNPAMPHCHLDRRRTAARSASALCLMRLSTKTRRQREGDARRHCRRRKVAAACRFIFSERLAGHPWGERMGGDGRNAGSDLHAPPIR</sequence>
<protein>
    <submittedName>
        <fullName evidence="2">Uncharacterized protein</fullName>
    </submittedName>
</protein>
<reference evidence="4" key="4">
    <citation type="journal article" date="2008" name="Nucleic Acids Res.">
        <title>The rice annotation project database (RAP-DB): 2008 update.</title>
        <authorList>
            <consortium name="The rice annotation project (RAP)"/>
        </authorList>
    </citation>
    <scope>GENOME REANNOTATION</scope>
    <source>
        <strain evidence="4">cv. Nipponbare</strain>
    </source>
</reference>
<reference evidence="4" key="3">
    <citation type="journal article" date="2005" name="Nature">
        <title>The map-based sequence of the rice genome.</title>
        <authorList>
            <consortium name="International rice genome sequencing project (IRGSP)"/>
            <person name="Matsumoto T."/>
            <person name="Wu J."/>
            <person name="Kanamori H."/>
            <person name="Katayose Y."/>
            <person name="Fujisawa M."/>
            <person name="Namiki N."/>
            <person name="Mizuno H."/>
            <person name="Yamamoto K."/>
            <person name="Antonio B.A."/>
            <person name="Baba T."/>
            <person name="Sakata K."/>
            <person name="Nagamura Y."/>
            <person name="Aoki H."/>
            <person name="Arikawa K."/>
            <person name="Arita K."/>
            <person name="Bito T."/>
            <person name="Chiden Y."/>
            <person name="Fujitsuka N."/>
            <person name="Fukunaka R."/>
            <person name="Hamada M."/>
            <person name="Harada C."/>
            <person name="Hayashi A."/>
            <person name="Hijishita S."/>
            <person name="Honda M."/>
            <person name="Hosokawa S."/>
            <person name="Ichikawa Y."/>
            <person name="Idonuma A."/>
            <person name="Iijima M."/>
            <person name="Ikeda M."/>
            <person name="Ikeno M."/>
            <person name="Ito K."/>
            <person name="Ito S."/>
            <person name="Ito T."/>
            <person name="Ito Y."/>
            <person name="Ito Y."/>
            <person name="Iwabuchi A."/>
            <person name="Kamiya K."/>
            <person name="Karasawa W."/>
            <person name="Kurita K."/>
            <person name="Katagiri S."/>
            <person name="Kikuta A."/>
            <person name="Kobayashi H."/>
            <person name="Kobayashi N."/>
            <person name="Machita K."/>
            <person name="Maehara T."/>
            <person name="Masukawa M."/>
            <person name="Mizubayashi T."/>
            <person name="Mukai Y."/>
            <person name="Nagasaki H."/>
            <person name="Nagata Y."/>
            <person name="Naito S."/>
            <person name="Nakashima M."/>
            <person name="Nakama Y."/>
            <person name="Nakamichi Y."/>
            <person name="Nakamura M."/>
            <person name="Meguro A."/>
            <person name="Negishi M."/>
            <person name="Ohta I."/>
            <person name="Ohta T."/>
            <person name="Okamoto M."/>
            <person name="Ono N."/>
            <person name="Saji S."/>
            <person name="Sakaguchi M."/>
            <person name="Sakai K."/>
            <person name="Shibata M."/>
            <person name="Shimokawa T."/>
            <person name="Song J."/>
            <person name="Takazaki Y."/>
            <person name="Terasawa K."/>
            <person name="Tsugane M."/>
            <person name="Tsuji K."/>
            <person name="Ueda S."/>
            <person name="Waki K."/>
            <person name="Yamagata H."/>
            <person name="Yamamoto M."/>
            <person name="Yamamoto S."/>
            <person name="Yamane H."/>
            <person name="Yoshiki S."/>
            <person name="Yoshihara R."/>
            <person name="Yukawa K."/>
            <person name="Zhong H."/>
            <person name="Yano M."/>
            <person name="Yuan Q."/>
            <person name="Ouyang S."/>
            <person name="Liu J."/>
            <person name="Jones K.M."/>
            <person name="Gansberger K."/>
            <person name="Moffat K."/>
            <person name="Hill J."/>
            <person name="Bera J."/>
            <person name="Fadrosh D."/>
            <person name="Jin S."/>
            <person name="Johri S."/>
            <person name="Kim M."/>
            <person name="Overton L."/>
            <person name="Reardon M."/>
            <person name="Tsitrin T."/>
            <person name="Vuong H."/>
            <person name="Weaver B."/>
            <person name="Ciecko A."/>
            <person name="Tallon L."/>
            <person name="Jackson J."/>
            <person name="Pai G."/>
            <person name="Aken S.V."/>
            <person name="Utterback T."/>
            <person name="Reidmuller S."/>
            <person name="Feldblyum T."/>
            <person name="Hsiao J."/>
            <person name="Zismann V."/>
            <person name="Iobst S."/>
            <person name="de Vazeille A.R."/>
            <person name="Buell C.R."/>
            <person name="Ying K."/>
            <person name="Li Y."/>
            <person name="Lu T."/>
            <person name="Huang Y."/>
            <person name="Zhao Q."/>
            <person name="Feng Q."/>
            <person name="Zhang L."/>
            <person name="Zhu J."/>
            <person name="Weng Q."/>
            <person name="Mu J."/>
            <person name="Lu Y."/>
            <person name="Fan D."/>
            <person name="Liu Y."/>
            <person name="Guan J."/>
            <person name="Zhang Y."/>
            <person name="Yu S."/>
            <person name="Liu X."/>
            <person name="Zhang Y."/>
            <person name="Hong G."/>
            <person name="Han B."/>
            <person name="Choisne N."/>
            <person name="Demange N."/>
            <person name="Orjeda G."/>
            <person name="Samain S."/>
            <person name="Cattolico L."/>
            <person name="Pelletier E."/>
            <person name="Couloux A."/>
            <person name="Segurens B."/>
            <person name="Wincker P."/>
            <person name="D'Hont A."/>
            <person name="Scarpelli C."/>
            <person name="Weissenbach J."/>
            <person name="Salanoubat M."/>
            <person name="Quetier F."/>
            <person name="Yu Y."/>
            <person name="Kim H.R."/>
            <person name="Rambo T."/>
            <person name="Currie J."/>
            <person name="Collura K."/>
            <person name="Luo M."/>
            <person name="Yang T."/>
            <person name="Ammiraju J.S.S."/>
            <person name="Engler F."/>
            <person name="Soderlund C."/>
            <person name="Wing R.A."/>
            <person name="Palmer L.E."/>
            <person name="de la Bastide M."/>
            <person name="Spiegel L."/>
            <person name="Nascimento L."/>
            <person name="Zutavern T."/>
            <person name="O'Shaughnessy A."/>
            <person name="Dike S."/>
            <person name="Dedhia N."/>
            <person name="Preston R."/>
            <person name="Balija V."/>
            <person name="McCombie W.R."/>
            <person name="Chow T."/>
            <person name="Chen H."/>
            <person name="Chung M."/>
            <person name="Chen C."/>
            <person name="Shaw J."/>
            <person name="Wu H."/>
            <person name="Hsiao K."/>
            <person name="Chao Y."/>
            <person name="Chu M."/>
            <person name="Cheng C."/>
            <person name="Hour A."/>
            <person name="Lee P."/>
            <person name="Lin S."/>
            <person name="Lin Y."/>
            <person name="Liou J."/>
            <person name="Liu S."/>
            <person name="Hsing Y."/>
            <person name="Raghuvanshi S."/>
            <person name="Mohanty A."/>
            <person name="Bharti A.K."/>
            <person name="Gaur A."/>
            <person name="Gupta V."/>
            <person name="Kumar D."/>
            <person name="Ravi V."/>
            <person name="Vij S."/>
            <person name="Kapur A."/>
            <person name="Khurana P."/>
            <person name="Khurana P."/>
            <person name="Khurana J.P."/>
            <person name="Tyagi A.K."/>
            <person name="Gaikwad K."/>
            <person name="Singh A."/>
            <person name="Dalal V."/>
            <person name="Srivastava S."/>
            <person name="Dixit A."/>
            <person name="Pal A.K."/>
            <person name="Ghazi I.A."/>
            <person name="Yadav M."/>
            <person name="Pandit A."/>
            <person name="Bhargava A."/>
            <person name="Sureshbabu K."/>
            <person name="Batra K."/>
            <person name="Sharma T.R."/>
            <person name="Mohapatra T."/>
            <person name="Singh N.K."/>
            <person name="Messing J."/>
            <person name="Nelson A.B."/>
            <person name="Fuks G."/>
            <person name="Kavchok S."/>
            <person name="Keizer G."/>
            <person name="Linton E."/>
            <person name="Llaca V."/>
            <person name="Song R."/>
            <person name="Tanyolac B."/>
            <person name="Young S."/>
            <person name="Ho-Il K."/>
            <person name="Hahn J.H."/>
            <person name="Sangsakoo G."/>
            <person name="Vanavichit A."/>
            <person name="de Mattos Luiz.A.T."/>
            <person name="Zimmer P.D."/>
            <person name="Malone G."/>
            <person name="Dellagostin O."/>
            <person name="de Oliveira A.C."/>
            <person name="Bevan M."/>
            <person name="Bancroft I."/>
            <person name="Minx P."/>
            <person name="Cordum H."/>
            <person name="Wilson R."/>
            <person name="Cheng Z."/>
            <person name="Jin W."/>
            <person name="Jiang J."/>
            <person name="Leong S.A."/>
            <person name="Iwama H."/>
            <person name="Gojobori T."/>
            <person name="Itoh T."/>
            <person name="Niimura Y."/>
            <person name="Fujii Y."/>
            <person name="Habara T."/>
            <person name="Sakai H."/>
            <person name="Sato Y."/>
            <person name="Wilson G."/>
            <person name="Kumar K."/>
            <person name="McCouch S."/>
            <person name="Juretic N."/>
            <person name="Hoen D."/>
            <person name="Wright S."/>
            <person name="Bruskiewich R."/>
            <person name="Bureau T."/>
            <person name="Miyao A."/>
            <person name="Hirochika H."/>
            <person name="Nishikawa T."/>
            <person name="Kadowaki K."/>
            <person name="Sugiura M."/>
            <person name="Burr B."/>
            <person name="Sasaki T."/>
        </authorList>
    </citation>
    <scope>NUCLEOTIDE SEQUENCE [LARGE SCALE GENOMIC DNA]</scope>
    <source>
        <strain evidence="4">cv. Nipponbare</strain>
    </source>
</reference>
<dbReference type="EMBL" id="AP004672">
    <property type="protein sequence ID" value="BAB90817.1"/>
    <property type="molecule type" value="Genomic_DNA"/>
</dbReference>
<reference evidence="3" key="2">
    <citation type="submission" date="2003-01" db="EMBL/GenBank/DDBJ databases">
        <title>Oryza sativa nipponbare(GA3) genomic DNA, chromosome 1, BAC clone:B1455F06.</title>
        <authorList>
            <person name="Sasaki T."/>
            <person name="Matsumoto T."/>
            <person name="Katayose Y."/>
        </authorList>
    </citation>
    <scope>NUCLEOTIDE SEQUENCE</scope>
</reference>